<keyword evidence="3 6" id="KW-0032">Aminotransferase</keyword>
<dbReference type="InterPro" id="IPR015424">
    <property type="entry name" value="PyrdxlP-dep_Trfase"/>
</dbReference>
<evidence type="ECO:0000256" key="5">
    <source>
        <dbReference type="ARBA" id="ARBA00022898"/>
    </source>
</evidence>
<evidence type="ECO:0000313" key="8">
    <source>
        <dbReference type="EMBL" id="MDZ8119236.1"/>
    </source>
</evidence>
<dbReference type="InterPro" id="IPR004838">
    <property type="entry name" value="NHTrfase_class1_PyrdxlP-BS"/>
</dbReference>
<dbReference type="InterPro" id="IPR004839">
    <property type="entry name" value="Aminotransferase_I/II_large"/>
</dbReference>
<dbReference type="PROSITE" id="PS00105">
    <property type="entry name" value="AA_TRANSFER_CLASS_1"/>
    <property type="match status" value="1"/>
</dbReference>
<dbReference type="Gene3D" id="3.40.640.10">
    <property type="entry name" value="Type I PLP-dependent aspartate aminotransferase-like (Major domain)"/>
    <property type="match status" value="1"/>
</dbReference>
<dbReference type="GO" id="GO:0008483">
    <property type="term" value="F:transaminase activity"/>
    <property type="evidence" value="ECO:0007669"/>
    <property type="project" value="UniProtKB-KW"/>
</dbReference>
<keyword evidence="9" id="KW-1185">Reference proteome</keyword>
<dbReference type="RefSeq" id="WP_322609020.1">
    <property type="nucleotide sequence ID" value="NZ_JARVCO010000010.1"/>
</dbReference>
<evidence type="ECO:0000256" key="1">
    <source>
        <dbReference type="ARBA" id="ARBA00001933"/>
    </source>
</evidence>
<evidence type="ECO:0000256" key="6">
    <source>
        <dbReference type="RuleBase" id="RU000481"/>
    </source>
</evidence>
<evidence type="ECO:0000256" key="2">
    <source>
        <dbReference type="ARBA" id="ARBA00007441"/>
    </source>
</evidence>
<protein>
    <recommendedName>
        <fullName evidence="6">Aminotransferase</fullName>
        <ecNumber evidence="6">2.6.1.-</ecNumber>
    </recommendedName>
</protein>
<dbReference type="Pfam" id="PF00155">
    <property type="entry name" value="Aminotran_1_2"/>
    <property type="match status" value="1"/>
</dbReference>
<comment type="cofactor">
    <cofactor evidence="1 6">
        <name>pyridoxal 5'-phosphate</name>
        <dbReference type="ChEBI" id="CHEBI:597326"/>
    </cofactor>
</comment>
<comment type="caution">
    <text evidence="8">The sequence shown here is derived from an EMBL/GenBank/DDBJ whole genome shotgun (WGS) entry which is preliminary data.</text>
</comment>
<evidence type="ECO:0000313" key="9">
    <source>
        <dbReference type="Proteomes" id="UP001290861"/>
    </source>
</evidence>
<accession>A0ABU5MYS3</accession>
<feature type="domain" description="Aminotransferase class I/classII large" evidence="7">
    <location>
        <begin position="35"/>
        <end position="384"/>
    </location>
</feature>
<reference evidence="8 9" key="1">
    <citation type="journal article" date="2024" name="Appl. Environ. Microbiol.">
        <title>Pontiella agarivorans sp. nov., a novel marine anaerobic bacterium capable of degrading macroalgal polysaccharides and fixing nitrogen.</title>
        <authorList>
            <person name="Liu N."/>
            <person name="Kivenson V."/>
            <person name="Peng X."/>
            <person name="Cui Z."/>
            <person name="Lankiewicz T.S."/>
            <person name="Gosselin K.M."/>
            <person name="English C.J."/>
            <person name="Blair E.M."/>
            <person name="O'Malley M.A."/>
            <person name="Valentine D.L."/>
        </authorList>
    </citation>
    <scope>NUCLEOTIDE SEQUENCE [LARGE SCALE GENOMIC DNA]</scope>
    <source>
        <strain evidence="8 9">NLcol2</strain>
    </source>
</reference>
<keyword evidence="4 6" id="KW-0808">Transferase</keyword>
<organism evidence="8 9">
    <name type="scientific">Pontiella agarivorans</name>
    <dbReference type="NCBI Taxonomy" id="3038953"/>
    <lineage>
        <taxon>Bacteria</taxon>
        <taxon>Pseudomonadati</taxon>
        <taxon>Kiritimatiellota</taxon>
        <taxon>Kiritimatiellia</taxon>
        <taxon>Kiritimatiellales</taxon>
        <taxon>Pontiellaceae</taxon>
        <taxon>Pontiella</taxon>
    </lineage>
</organism>
<dbReference type="PANTHER" id="PTHR46383">
    <property type="entry name" value="ASPARTATE AMINOTRANSFERASE"/>
    <property type="match status" value="1"/>
</dbReference>
<gene>
    <name evidence="8" type="ORF">P9H32_11430</name>
</gene>
<evidence type="ECO:0000256" key="4">
    <source>
        <dbReference type="ARBA" id="ARBA00022679"/>
    </source>
</evidence>
<dbReference type="InterPro" id="IPR015421">
    <property type="entry name" value="PyrdxlP-dep_Trfase_major"/>
</dbReference>
<keyword evidence="5" id="KW-0663">Pyridoxal phosphate</keyword>
<dbReference type="Proteomes" id="UP001290861">
    <property type="component" value="Unassembled WGS sequence"/>
</dbReference>
<dbReference type="EC" id="2.6.1.-" evidence="6"/>
<evidence type="ECO:0000256" key="3">
    <source>
        <dbReference type="ARBA" id="ARBA00022576"/>
    </source>
</evidence>
<dbReference type="EMBL" id="JARVCO010000010">
    <property type="protein sequence ID" value="MDZ8119236.1"/>
    <property type="molecule type" value="Genomic_DNA"/>
</dbReference>
<dbReference type="Gene3D" id="3.90.1150.10">
    <property type="entry name" value="Aspartate Aminotransferase, domain 1"/>
    <property type="match status" value="1"/>
</dbReference>
<name>A0ABU5MYS3_9BACT</name>
<dbReference type="SUPFAM" id="SSF53383">
    <property type="entry name" value="PLP-dependent transferases"/>
    <property type="match status" value="1"/>
</dbReference>
<comment type="similarity">
    <text evidence="2 6">Belongs to the class-I pyridoxal-phosphate-dependent aminotransferase family.</text>
</comment>
<sequence length="391" mass="43898">MSDSKSLHSKISKVVHEIPRSGIRDFFDIVSSREDVISLGIGEPDFVTPWHIREAATLALERGQTSYTSNMGLLSLRRGISQYVEKKTGIRYVPEEEVLVTVGVSEGLDLAVRALVEPGDEVLYHEPSYVSYNPLIQFAYGKPVAIQTRKENGFRLTRQDLEQNVSEKTKVLLLNYPNNPTGVALSKADVEDIAAFAIEHDLIVLTDEIYDELTYDKEHYSVISVPGMRERTIYLHGFSKAWAMTGFRMGFTCAPPELTEAMMKIHQYTMLCAPILSQEASVEALRSSDADIAYMKAEYKKRRNYIHSSFEEMGIPCIYPDGAFYAFADISKFGMTSQEFALHLLDEQNVACVPGTAFGACGEGFIRCSYATSLEEIKEAMVRIARFIEKL</sequence>
<proteinExistence type="inferred from homology"/>
<dbReference type="InterPro" id="IPR050596">
    <property type="entry name" value="AspAT/PAT-like"/>
</dbReference>
<evidence type="ECO:0000259" key="7">
    <source>
        <dbReference type="Pfam" id="PF00155"/>
    </source>
</evidence>
<dbReference type="InterPro" id="IPR015422">
    <property type="entry name" value="PyrdxlP-dep_Trfase_small"/>
</dbReference>
<dbReference type="PANTHER" id="PTHR46383:SF3">
    <property type="entry name" value="ASPARTATE AMINOTRANSFERASE-RELATED"/>
    <property type="match status" value="1"/>
</dbReference>
<dbReference type="CDD" id="cd00609">
    <property type="entry name" value="AAT_like"/>
    <property type="match status" value="1"/>
</dbReference>